<dbReference type="Proteomes" id="UP001162480">
    <property type="component" value="Chromosome 6"/>
</dbReference>
<organism evidence="1 2">
    <name type="scientific">Octopus vulgaris</name>
    <name type="common">Common octopus</name>
    <dbReference type="NCBI Taxonomy" id="6645"/>
    <lineage>
        <taxon>Eukaryota</taxon>
        <taxon>Metazoa</taxon>
        <taxon>Spiralia</taxon>
        <taxon>Lophotrochozoa</taxon>
        <taxon>Mollusca</taxon>
        <taxon>Cephalopoda</taxon>
        <taxon>Coleoidea</taxon>
        <taxon>Octopodiformes</taxon>
        <taxon>Octopoda</taxon>
        <taxon>Incirrata</taxon>
        <taxon>Octopodidae</taxon>
        <taxon>Octopus</taxon>
    </lineage>
</organism>
<evidence type="ECO:0000313" key="1">
    <source>
        <dbReference type="EMBL" id="CAI9723892.1"/>
    </source>
</evidence>
<protein>
    <submittedName>
        <fullName evidence="1">Uncharacterized protein</fullName>
    </submittedName>
</protein>
<proteinExistence type="predicted"/>
<sequence length="71" mass="8321">MDINIVQPLSKRAAKKGIHYAHIHYIAINYIAIHYTDIRESLSVLLTLQFNYLTFILFSPDRTCDVSRIHF</sequence>
<accession>A0AA36F487</accession>
<dbReference type="EMBL" id="OX597819">
    <property type="protein sequence ID" value="CAI9723892.1"/>
    <property type="molecule type" value="Genomic_DNA"/>
</dbReference>
<name>A0AA36F487_OCTVU</name>
<evidence type="ECO:0000313" key="2">
    <source>
        <dbReference type="Proteomes" id="UP001162480"/>
    </source>
</evidence>
<dbReference type="AlphaFoldDB" id="A0AA36F487"/>
<reference evidence="1" key="1">
    <citation type="submission" date="2023-08" db="EMBL/GenBank/DDBJ databases">
        <authorList>
            <person name="Alioto T."/>
            <person name="Alioto T."/>
            <person name="Gomez Garrido J."/>
        </authorList>
    </citation>
    <scope>NUCLEOTIDE SEQUENCE</scope>
</reference>
<keyword evidence="2" id="KW-1185">Reference proteome</keyword>
<gene>
    <name evidence="1" type="ORF">OCTVUL_1B025189</name>
</gene>